<comment type="cofactor">
    <cofactor evidence="1">
        <name>pyridoxal 5'-phosphate</name>
        <dbReference type="ChEBI" id="CHEBI:597326"/>
    </cofactor>
</comment>
<evidence type="ECO:0000313" key="5">
    <source>
        <dbReference type="Proteomes" id="UP000184603"/>
    </source>
</evidence>
<dbReference type="InterPro" id="IPR010081">
    <property type="entry name" value="DiNH2opropionate_NH3_lyase"/>
</dbReference>
<dbReference type="Proteomes" id="UP000184603">
    <property type="component" value="Unassembled WGS sequence"/>
</dbReference>
<proteinExistence type="predicted"/>
<keyword evidence="4" id="KW-0456">Lyase</keyword>
<evidence type="ECO:0000256" key="1">
    <source>
        <dbReference type="ARBA" id="ARBA00001933"/>
    </source>
</evidence>
<evidence type="ECO:0000256" key="2">
    <source>
        <dbReference type="ARBA" id="ARBA00022898"/>
    </source>
</evidence>
<dbReference type="SUPFAM" id="SSF53686">
    <property type="entry name" value="Tryptophan synthase beta subunit-like PLP-dependent enzymes"/>
    <property type="match status" value="1"/>
</dbReference>
<keyword evidence="2" id="KW-0663">Pyridoxal phosphate</keyword>
<dbReference type="GO" id="GO:0006520">
    <property type="term" value="P:amino acid metabolic process"/>
    <property type="evidence" value="ECO:0007669"/>
    <property type="project" value="InterPro"/>
</dbReference>
<dbReference type="GO" id="GO:0030170">
    <property type="term" value="F:pyridoxal phosphate binding"/>
    <property type="evidence" value="ECO:0007669"/>
    <property type="project" value="InterPro"/>
</dbReference>
<keyword evidence="5" id="KW-1185">Reference proteome</keyword>
<dbReference type="NCBIfam" id="NF006058">
    <property type="entry name" value="PRK08206.1"/>
    <property type="match status" value="1"/>
</dbReference>
<protein>
    <submittedName>
        <fullName evidence="4">Diaminopropionate ammonia-lyase</fullName>
    </submittedName>
</protein>
<dbReference type="GO" id="GO:0008838">
    <property type="term" value="F:diaminopropionate ammonia-lyase activity"/>
    <property type="evidence" value="ECO:0007669"/>
    <property type="project" value="InterPro"/>
</dbReference>
<dbReference type="PANTHER" id="PTHR42937:SF1">
    <property type="entry name" value="DIAMINOPROPIONATE AMMONIA-LYASE"/>
    <property type="match status" value="1"/>
</dbReference>
<dbReference type="InterPro" id="IPR036052">
    <property type="entry name" value="TrpB-like_PALP_sf"/>
</dbReference>
<evidence type="ECO:0000313" key="4">
    <source>
        <dbReference type="EMBL" id="SHO43189.1"/>
    </source>
</evidence>
<dbReference type="STRING" id="1121416.SAMN02745220_00328"/>
<feature type="domain" description="Tryptophan synthase beta chain-like PALP" evidence="3">
    <location>
        <begin position="44"/>
        <end position="366"/>
    </location>
</feature>
<dbReference type="Gene3D" id="3.40.50.1100">
    <property type="match status" value="2"/>
</dbReference>
<dbReference type="Pfam" id="PF00291">
    <property type="entry name" value="PALP"/>
    <property type="match status" value="1"/>
</dbReference>
<dbReference type="EMBL" id="FRFE01000001">
    <property type="protein sequence ID" value="SHO43189.1"/>
    <property type="molecule type" value="Genomic_DNA"/>
</dbReference>
<dbReference type="InterPro" id="IPR000634">
    <property type="entry name" value="Ser/Thr_deHydtase_PyrdxlP-BS"/>
</dbReference>
<dbReference type="InterPro" id="IPR001926">
    <property type="entry name" value="TrpB-like_PALP"/>
</dbReference>
<dbReference type="PROSITE" id="PS00165">
    <property type="entry name" value="DEHYDRATASE_SER_THR"/>
    <property type="match status" value="1"/>
</dbReference>
<accession>A0A1M7XWN6</accession>
<evidence type="ECO:0000259" key="3">
    <source>
        <dbReference type="Pfam" id="PF00291"/>
    </source>
</evidence>
<gene>
    <name evidence="4" type="ORF">SAMN02745220_00328</name>
</gene>
<dbReference type="PANTHER" id="PTHR42937">
    <property type="match status" value="1"/>
</dbReference>
<dbReference type="AlphaFoldDB" id="A0A1M7XWN6"/>
<name>A0A1M7XWN6_9BACT</name>
<dbReference type="NCBIfam" id="TIGR01747">
    <property type="entry name" value="diampropi_NH3ly"/>
    <property type="match status" value="1"/>
</dbReference>
<dbReference type="RefSeq" id="WP_073611672.1">
    <property type="nucleotide sequence ID" value="NZ_FRFE01000001.1"/>
</dbReference>
<sequence length="411" mass="44531">MPTFYLNPRASHAPYPPELQHILNIGAAAESRAWLKHWDRINMQGTPLRELPGLAARLGMKNIVIKDESLRSQVGSFKALGAPIALVRLLLRLMPEKRLNIDALFMGSYRELLQDITVISATDGNHGRALAAAAQSVGCPCVIVLHGGVSSERENAIADYGAKIIRIGGNYDESVEEAARLASENRWYVVSDTSYEGYEDIPRDVMQGYAIIGAEVIEQCLCRQETPAFSHVILQGGVGGFAAGVASFLWQYHGKHRPQLIVVEPREADCLYQSGIAGQPAKATGAVDSLMAGLACGECSPLAWKILQPCIDAFLVIEDEAAVRAMQVLAAGRDQDIPIIAGESGAAGLAGLQTLLADEQLKKKARLDHNAHVLLINTEGATSPSIYHQLVGENALSVKVRQDCWQNRRVK</sequence>
<dbReference type="OrthoDB" id="34584at2"/>
<reference evidence="4 5" key="1">
    <citation type="submission" date="2016-12" db="EMBL/GenBank/DDBJ databases">
        <authorList>
            <person name="Song W.-J."/>
            <person name="Kurnit D.M."/>
        </authorList>
    </citation>
    <scope>NUCLEOTIDE SEQUENCE [LARGE SCALE GENOMIC DNA]</scope>
    <source>
        <strain evidence="4 5">DSM 18488</strain>
    </source>
</reference>
<organism evidence="4 5">
    <name type="scientific">Desulfopila aestuarii DSM 18488</name>
    <dbReference type="NCBI Taxonomy" id="1121416"/>
    <lineage>
        <taxon>Bacteria</taxon>
        <taxon>Pseudomonadati</taxon>
        <taxon>Thermodesulfobacteriota</taxon>
        <taxon>Desulfobulbia</taxon>
        <taxon>Desulfobulbales</taxon>
        <taxon>Desulfocapsaceae</taxon>
        <taxon>Desulfopila</taxon>
    </lineage>
</organism>